<organism evidence="2 3">
    <name type="scientific">Marinobacter daepoensis</name>
    <dbReference type="NCBI Taxonomy" id="262077"/>
    <lineage>
        <taxon>Bacteria</taxon>
        <taxon>Pseudomonadati</taxon>
        <taxon>Pseudomonadota</taxon>
        <taxon>Gammaproteobacteria</taxon>
        <taxon>Pseudomonadales</taxon>
        <taxon>Marinobacteraceae</taxon>
        <taxon>Marinobacter</taxon>
    </lineage>
</organism>
<dbReference type="RefSeq" id="WP_029653174.1">
    <property type="nucleotide sequence ID" value="NZ_JAFKDB010000020.1"/>
</dbReference>
<evidence type="ECO:0000313" key="2">
    <source>
        <dbReference type="EMBL" id="MBN7771371.1"/>
    </source>
</evidence>
<gene>
    <name evidence="2" type="ORF">JYP53_15800</name>
</gene>
<proteinExistence type="predicted"/>
<dbReference type="InterPro" id="IPR036182">
    <property type="entry name" value="PCuAC_sf"/>
</dbReference>
<feature type="chain" id="PRO_5047053010" evidence="1">
    <location>
        <begin position="22"/>
        <end position="167"/>
    </location>
</feature>
<evidence type="ECO:0000256" key="1">
    <source>
        <dbReference type="SAM" id="SignalP"/>
    </source>
</evidence>
<name>A0ABS3BIH9_9GAMM</name>
<comment type="caution">
    <text evidence="2">The sequence shown here is derived from an EMBL/GenBank/DDBJ whole genome shotgun (WGS) entry which is preliminary data.</text>
</comment>
<feature type="signal peptide" evidence="1">
    <location>
        <begin position="1"/>
        <end position="21"/>
    </location>
</feature>
<dbReference type="PANTHER" id="PTHR36302:SF1">
    <property type="entry name" value="COPPER CHAPERONE PCU(A)C"/>
    <property type="match status" value="1"/>
</dbReference>
<dbReference type="InterPro" id="IPR007410">
    <property type="entry name" value="LpqE-like"/>
</dbReference>
<keyword evidence="3" id="KW-1185">Reference proteome</keyword>
<keyword evidence="1" id="KW-0732">Signal</keyword>
<evidence type="ECO:0000313" key="3">
    <source>
        <dbReference type="Proteomes" id="UP000664344"/>
    </source>
</evidence>
<protein>
    <submittedName>
        <fullName evidence="2">Copper chaperone PCu(A)C</fullName>
    </submittedName>
</protein>
<dbReference type="SUPFAM" id="SSF110087">
    <property type="entry name" value="DR1885-like metal-binding protein"/>
    <property type="match status" value="1"/>
</dbReference>
<dbReference type="Pfam" id="PF04314">
    <property type="entry name" value="PCuAC"/>
    <property type="match status" value="1"/>
</dbReference>
<accession>A0ABS3BIH9</accession>
<reference evidence="2 3" key="1">
    <citation type="submission" date="2021-02" db="EMBL/GenBank/DDBJ databases">
        <title>PHA producing bacteria isolated from coastal sediment in Guangdong, Shenzhen.</title>
        <authorList>
            <person name="Zheng W."/>
            <person name="Yu S."/>
            <person name="Huang Y."/>
        </authorList>
    </citation>
    <scope>NUCLEOTIDE SEQUENCE [LARGE SCALE GENOMIC DNA]</scope>
    <source>
        <strain evidence="2 3">TN21-5</strain>
    </source>
</reference>
<dbReference type="PANTHER" id="PTHR36302">
    <property type="entry name" value="BLR7088 PROTEIN"/>
    <property type="match status" value="1"/>
</dbReference>
<dbReference type="EMBL" id="JAFKDB010000020">
    <property type="protein sequence ID" value="MBN7771371.1"/>
    <property type="molecule type" value="Genomic_DNA"/>
</dbReference>
<sequence>MKQCLTTLALTAALAAPTAFAANHMHAPAEGSHPVQIDHPWSRPTPPGTPMGVGYMAITNHSGQDITLTGAETPRAGHVSIHETSMHEGVMRMQPMTNGLAIPAGETVELKPHSYHLMLEKLPEPLVEGEKIPVRLDFDGADDQNIELVVQPLDGAQPMTDHSQMAH</sequence>
<dbReference type="Proteomes" id="UP000664344">
    <property type="component" value="Unassembled WGS sequence"/>
</dbReference>
<dbReference type="Gene3D" id="2.60.40.1890">
    <property type="entry name" value="PCu(A)C copper chaperone"/>
    <property type="match status" value="1"/>
</dbReference>
<dbReference type="InterPro" id="IPR058248">
    <property type="entry name" value="Lxx211020-like"/>
</dbReference>